<dbReference type="OrthoDB" id="7542921at2759"/>
<organism evidence="2 3">
    <name type="scientific">Bombus terrestris</name>
    <name type="common">Buff-tailed bumblebee</name>
    <name type="synonym">Apis terrestris</name>
    <dbReference type="NCBI Taxonomy" id="30195"/>
    <lineage>
        <taxon>Eukaryota</taxon>
        <taxon>Metazoa</taxon>
        <taxon>Ecdysozoa</taxon>
        <taxon>Arthropoda</taxon>
        <taxon>Hexapoda</taxon>
        <taxon>Insecta</taxon>
        <taxon>Pterygota</taxon>
        <taxon>Neoptera</taxon>
        <taxon>Endopterygota</taxon>
        <taxon>Hymenoptera</taxon>
        <taxon>Apocrita</taxon>
        <taxon>Aculeata</taxon>
        <taxon>Apoidea</taxon>
        <taxon>Anthophila</taxon>
        <taxon>Apidae</taxon>
        <taxon>Bombus</taxon>
        <taxon>Bombus</taxon>
    </lineage>
</organism>
<evidence type="ECO:0000313" key="2">
    <source>
        <dbReference type="Proteomes" id="UP000835206"/>
    </source>
</evidence>
<protein>
    <submittedName>
        <fullName evidence="3">Uncharacterized protein LOC125385243 isoform X1</fullName>
    </submittedName>
</protein>
<dbReference type="GeneID" id="125385243"/>
<dbReference type="RefSeq" id="XP_048262455.1">
    <property type="nucleotide sequence ID" value="XM_048406498.1"/>
</dbReference>
<proteinExistence type="predicted"/>
<reference evidence="3" key="1">
    <citation type="submission" date="2025-08" db="UniProtKB">
        <authorList>
            <consortium name="RefSeq"/>
        </authorList>
    </citation>
    <scope>IDENTIFICATION</scope>
</reference>
<accession>A0A9C6VWF4</accession>
<sequence>MNFFLSLFSIKDIYFLIVFPDSLFRHTNKNSTNVRPHTTAELPKLHSRSDTLRRNSARHENITNYGKTANLPTIKRQEIGDELRLAKARNDRRKLVSKIDQEVEKVKSDWQALRSNSEWTQSKHFASDRTRKLYDTLEKMTQEIDKMQKSYLDPKSNQYLHRGAMKALDPPDLSFEEKAAKVKNMLFPKENKKIVDGTLNNLSSTLKGSLSGVVSSKDIPNKEVEKRSLLSNMQSQNVKNSTKLSNNLPSNLIKRNTSANNRKNLKKINSDTEQYLSNYINEAEKFFVNKEEPKIKELEIHPEDVSDILKKLNINSVDIFDIANITGEDSPLQSVERMGSRQMQSSVQTIIDEEIGSGKVKEEGTTKISSLKEDDRLTEHNNVLNYDTSIQTNIKAIHRDNVFIEMGLHALSNNYPQNALMRVLQSEYLKKDRTLKPM</sequence>
<feature type="region of interest" description="Disordered" evidence="1">
    <location>
        <begin position="234"/>
        <end position="254"/>
    </location>
</feature>
<dbReference type="AlphaFoldDB" id="A0A9C6VWF4"/>
<name>A0A9C6VWF4_BOMTE</name>
<dbReference type="Proteomes" id="UP000835206">
    <property type="component" value="Chromosome 6"/>
</dbReference>
<gene>
    <name evidence="3" type="primary">LOC125385243</name>
</gene>
<keyword evidence="2" id="KW-1185">Reference proteome</keyword>
<evidence type="ECO:0000256" key="1">
    <source>
        <dbReference type="SAM" id="MobiDB-lite"/>
    </source>
</evidence>
<evidence type="ECO:0000313" key="3">
    <source>
        <dbReference type="RefSeq" id="XP_048262455.1"/>
    </source>
</evidence>
<dbReference type="KEGG" id="bter:125385243"/>